<feature type="transmembrane region" description="Helical" evidence="8">
    <location>
        <begin position="196"/>
        <end position="220"/>
    </location>
</feature>
<gene>
    <name evidence="9" type="ORF">AVDCRST_MAG09-645</name>
</gene>
<keyword evidence="6 8" id="KW-0472">Membrane</keyword>
<feature type="transmembrane region" description="Helical" evidence="8">
    <location>
        <begin position="167"/>
        <end position="190"/>
    </location>
</feature>
<keyword evidence="2" id="KW-1003">Cell membrane</keyword>
<dbReference type="RefSeq" id="WP_294171318.1">
    <property type="nucleotide sequence ID" value="NZ_CADCVZ010000001.1"/>
</dbReference>
<evidence type="ECO:0000256" key="6">
    <source>
        <dbReference type="ARBA" id="ARBA00023136"/>
    </source>
</evidence>
<evidence type="ECO:0000256" key="4">
    <source>
        <dbReference type="ARBA" id="ARBA00022692"/>
    </source>
</evidence>
<evidence type="ECO:0000256" key="2">
    <source>
        <dbReference type="ARBA" id="ARBA00022475"/>
    </source>
</evidence>
<dbReference type="GO" id="GO:0005886">
    <property type="term" value="C:plasma membrane"/>
    <property type="evidence" value="ECO:0007669"/>
    <property type="project" value="UniProtKB-SubCell"/>
</dbReference>
<keyword evidence="3" id="KW-0808">Transferase</keyword>
<proteinExistence type="inferred from homology"/>
<dbReference type="InterPro" id="IPR018584">
    <property type="entry name" value="GT87"/>
</dbReference>
<evidence type="ECO:0000256" key="5">
    <source>
        <dbReference type="ARBA" id="ARBA00022989"/>
    </source>
</evidence>
<feature type="transmembrane region" description="Helical" evidence="8">
    <location>
        <begin position="332"/>
        <end position="365"/>
    </location>
</feature>
<accession>A0A6J4S734</accession>
<keyword evidence="5 8" id="KW-1133">Transmembrane helix</keyword>
<evidence type="ECO:0008006" key="10">
    <source>
        <dbReference type="Google" id="ProtNLM"/>
    </source>
</evidence>
<dbReference type="AlphaFoldDB" id="A0A6J4S734"/>
<protein>
    <recommendedName>
        <fullName evidence="10">DUF2029 domain-containing protein</fullName>
    </recommendedName>
</protein>
<dbReference type="Pfam" id="PF09594">
    <property type="entry name" value="GT87"/>
    <property type="match status" value="1"/>
</dbReference>
<evidence type="ECO:0000256" key="7">
    <source>
        <dbReference type="ARBA" id="ARBA00024033"/>
    </source>
</evidence>
<comment type="subcellular location">
    <subcellularLocation>
        <location evidence="1">Cell membrane</location>
        <topology evidence="1">Multi-pass membrane protein</topology>
    </subcellularLocation>
</comment>
<feature type="transmembrane region" description="Helical" evidence="8">
    <location>
        <begin position="127"/>
        <end position="155"/>
    </location>
</feature>
<dbReference type="EMBL" id="CADCVZ010000001">
    <property type="protein sequence ID" value="CAA9487882.1"/>
    <property type="molecule type" value="Genomic_DNA"/>
</dbReference>
<feature type="transmembrane region" description="Helical" evidence="8">
    <location>
        <begin position="97"/>
        <end position="115"/>
    </location>
</feature>
<reference evidence="9" key="1">
    <citation type="submission" date="2020-02" db="EMBL/GenBank/DDBJ databases">
        <authorList>
            <person name="Meier V. D."/>
        </authorList>
    </citation>
    <scope>NUCLEOTIDE SEQUENCE</scope>
    <source>
        <strain evidence="9">AVDCRST_MAG09</strain>
    </source>
</reference>
<sequence>MSPVWWVLGALAPLVLFFGDWVLFDRGHVAGGSYWGRDFVNLWTAGQLLRSGELGLIYDMPAYQAFQAGLFGPLHPHNYSYPPVSFPIAALFSLPPYPLALAAWTLGTGAFFVHACRRWWPAGAGPYWLAVLTPAALLNVWAGHYGFLLGGLFLLGWQRLDRHPVQAGILFGCMLLKPHLAVMVAVALLARREWKAVAAGAATVAALVATTSLAFGWTLWVQFLFDVGAAQSGMIDAGGKFYGLMSTSLATGVLRLVPDMPITAMVQSAASLTAILLVVTAACRPHRTRDLALLAATSTFVALPYAFNYDLTAVMLSAVVLMVEARRRWQRLAAGMAFIAPGLGMAAAYASVPLLPLSLAALASAQWWQMRRSAMPTATAAGTAFNRQTAASG</sequence>
<dbReference type="GO" id="GO:0016758">
    <property type="term" value="F:hexosyltransferase activity"/>
    <property type="evidence" value="ECO:0007669"/>
    <property type="project" value="InterPro"/>
</dbReference>
<evidence type="ECO:0000256" key="8">
    <source>
        <dbReference type="SAM" id="Phobius"/>
    </source>
</evidence>
<organism evidence="9">
    <name type="scientific">uncultured Sphingomonas sp</name>
    <dbReference type="NCBI Taxonomy" id="158754"/>
    <lineage>
        <taxon>Bacteria</taxon>
        <taxon>Pseudomonadati</taxon>
        <taxon>Pseudomonadota</taxon>
        <taxon>Alphaproteobacteria</taxon>
        <taxon>Sphingomonadales</taxon>
        <taxon>Sphingomonadaceae</taxon>
        <taxon>Sphingomonas</taxon>
        <taxon>environmental samples</taxon>
    </lineage>
</organism>
<evidence type="ECO:0000256" key="1">
    <source>
        <dbReference type="ARBA" id="ARBA00004651"/>
    </source>
</evidence>
<evidence type="ECO:0000256" key="3">
    <source>
        <dbReference type="ARBA" id="ARBA00022679"/>
    </source>
</evidence>
<feature type="transmembrane region" description="Helical" evidence="8">
    <location>
        <begin position="264"/>
        <end position="283"/>
    </location>
</feature>
<evidence type="ECO:0000313" key="9">
    <source>
        <dbReference type="EMBL" id="CAA9487882.1"/>
    </source>
</evidence>
<feature type="transmembrane region" description="Helical" evidence="8">
    <location>
        <begin position="6"/>
        <end position="24"/>
    </location>
</feature>
<keyword evidence="4 8" id="KW-0812">Transmembrane</keyword>
<name>A0A6J4S734_9SPHN</name>
<comment type="similarity">
    <text evidence="7">Belongs to the glycosyltransferase 87 family.</text>
</comment>